<evidence type="ECO:0000313" key="2">
    <source>
        <dbReference type="EMBL" id="GBM10721.1"/>
    </source>
</evidence>
<proteinExistence type="predicted"/>
<gene>
    <name evidence="1" type="ORF">AVEN_15530_1</name>
    <name evidence="2" type="ORF">AVEN_75814_1</name>
</gene>
<dbReference type="Proteomes" id="UP000499080">
    <property type="component" value="Unassembled WGS sequence"/>
</dbReference>
<organism evidence="2 3">
    <name type="scientific">Araneus ventricosus</name>
    <name type="common">Orbweaver spider</name>
    <name type="synonym">Epeira ventricosa</name>
    <dbReference type="NCBI Taxonomy" id="182803"/>
    <lineage>
        <taxon>Eukaryota</taxon>
        <taxon>Metazoa</taxon>
        <taxon>Ecdysozoa</taxon>
        <taxon>Arthropoda</taxon>
        <taxon>Chelicerata</taxon>
        <taxon>Arachnida</taxon>
        <taxon>Araneae</taxon>
        <taxon>Araneomorphae</taxon>
        <taxon>Entelegynae</taxon>
        <taxon>Araneoidea</taxon>
        <taxon>Araneidae</taxon>
        <taxon>Araneus</taxon>
    </lineage>
</organism>
<evidence type="ECO:0000313" key="3">
    <source>
        <dbReference type="Proteomes" id="UP000499080"/>
    </source>
</evidence>
<accession>A0A4Y2D212</accession>
<protein>
    <submittedName>
        <fullName evidence="2">Uncharacterized protein</fullName>
    </submittedName>
</protein>
<sequence>MLMNYMREVGKIMGGSDLERYEVFVKNPVVHIANGHAYTRALRSHSRSQVAIVHLIWDYCEEDVFLVGPDDETLRGNHDEVINMSPSKESLLS</sequence>
<comment type="caution">
    <text evidence="2">The sequence shown here is derived from an EMBL/GenBank/DDBJ whole genome shotgun (WGS) entry which is preliminary data.</text>
</comment>
<evidence type="ECO:0000313" key="1">
    <source>
        <dbReference type="EMBL" id="GBM10706.1"/>
    </source>
</evidence>
<name>A0A4Y2D212_ARAVE</name>
<dbReference type="EMBL" id="BGPR01088306">
    <property type="protein sequence ID" value="GBM10721.1"/>
    <property type="molecule type" value="Genomic_DNA"/>
</dbReference>
<dbReference type="AlphaFoldDB" id="A0A4Y2D212"/>
<keyword evidence="3" id="KW-1185">Reference proteome</keyword>
<reference evidence="2 3" key="1">
    <citation type="journal article" date="2019" name="Sci. Rep.">
        <title>Orb-weaving spider Araneus ventricosus genome elucidates the spidroin gene catalogue.</title>
        <authorList>
            <person name="Kono N."/>
            <person name="Nakamura H."/>
            <person name="Ohtoshi R."/>
            <person name="Moran D.A.P."/>
            <person name="Shinohara A."/>
            <person name="Yoshida Y."/>
            <person name="Fujiwara M."/>
            <person name="Mori M."/>
            <person name="Tomita M."/>
            <person name="Arakawa K."/>
        </authorList>
    </citation>
    <scope>NUCLEOTIDE SEQUENCE [LARGE SCALE GENOMIC DNA]</scope>
</reference>
<dbReference type="EMBL" id="BGPR01088303">
    <property type="protein sequence ID" value="GBM10706.1"/>
    <property type="molecule type" value="Genomic_DNA"/>
</dbReference>
<dbReference type="OrthoDB" id="7699940at2759"/>